<sequence>MARRRTPSAPPVPTIRAVSVQRLIERLDRDDEKVSALLQQHDVALAGLIDPYAIMPLARYVALLEDAADLLGAPHLGAEMGSCFRPADIGPTGLIFSLSGTLGDAFARMDRYLPAFQTSTSSGLLNAGEDVLWAYRIHDPRIWPRRQDAEYAVMATCELIRSCLTSPWWPMEVHFEHSAPADTGALRRLFRAPVLFDQPTNGLLLSRQDVDRVNRVEDRDLLQVLERHVTELLQVHQSEETFAGRVEWLIAMYLDKRPITLDGMAAALGVPPRSLQRRLAEEGTSLRQLLRDHRTRLTDARLGEGARDVAGLVQALGYSERSVLSRAYRGWTGRPLIRGRKTAHER</sequence>
<dbReference type="PANTHER" id="PTHR47894:SF4">
    <property type="entry name" value="HTH-TYPE TRANSCRIPTIONAL REGULATOR GADX"/>
    <property type="match status" value="1"/>
</dbReference>
<keyword evidence="1 3" id="KW-0238">DNA-binding</keyword>
<dbReference type="RefSeq" id="WP_167302926.1">
    <property type="nucleotide sequence ID" value="NZ_JAASQR010000002.1"/>
</dbReference>
<keyword evidence="4" id="KW-1185">Reference proteome</keyword>
<dbReference type="GO" id="GO:0005829">
    <property type="term" value="C:cytosol"/>
    <property type="evidence" value="ECO:0007669"/>
    <property type="project" value="TreeGrafter"/>
</dbReference>
<evidence type="ECO:0000259" key="2">
    <source>
        <dbReference type="PROSITE" id="PS01124"/>
    </source>
</evidence>
<reference evidence="3 4" key="1">
    <citation type="submission" date="2020-03" db="EMBL/GenBank/DDBJ databases">
        <title>Genomic Encyclopedia of Type Strains, Phase IV (KMG-IV): sequencing the most valuable type-strain genomes for metagenomic binning, comparative biology and taxonomic classification.</title>
        <authorList>
            <person name="Goeker M."/>
        </authorList>
    </citation>
    <scope>NUCLEOTIDE SEQUENCE [LARGE SCALE GENOMIC DNA]</scope>
    <source>
        <strain evidence="3 4">DSM 21299</strain>
    </source>
</reference>
<proteinExistence type="predicted"/>
<protein>
    <submittedName>
        <fullName evidence="3">AraC-like DNA-binding protein</fullName>
    </submittedName>
</protein>
<evidence type="ECO:0000313" key="3">
    <source>
        <dbReference type="EMBL" id="NIJ16263.1"/>
    </source>
</evidence>
<dbReference type="AlphaFoldDB" id="A0A846M3X7"/>
<gene>
    <name evidence="3" type="ORF">FHS54_001229</name>
</gene>
<organism evidence="3 4">
    <name type="scientific">Sphingobium vermicomposti</name>
    <dbReference type="NCBI Taxonomy" id="529005"/>
    <lineage>
        <taxon>Bacteria</taxon>
        <taxon>Pseudomonadati</taxon>
        <taxon>Pseudomonadota</taxon>
        <taxon>Alphaproteobacteria</taxon>
        <taxon>Sphingomonadales</taxon>
        <taxon>Sphingomonadaceae</taxon>
        <taxon>Sphingobium</taxon>
    </lineage>
</organism>
<dbReference type="GO" id="GO:0003700">
    <property type="term" value="F:DNA-binding transcription factor activity"/>
    <property type="evidence" value="ECO:0007669"/>
    <property type="project" value="InterPro"/>
</dbReference>
<dbReference type="Pfam" id="PF12833">
    <property type="entry name" value="HTH_18"/>
    <property type="match status" value="1"/>
</dbReference>
<dbReference type="Pfam" id="PF12625">
    <property type="entry name" value="Arabinose_bd"/>
    <property type="match status" value="1"/>
</dbReference>
<feature type="domain" description="HTH araC/xylS-type" evidence="2">
    <location>
        <begin position="244"/>
        <end position="342"/>
    </location>
</feature>
<dbReference type="PROSITE" id="PS01124">
    <property type="entry name" value="HTH_ARAC_FAMILY_2"/>
    <property type="match status" value="1"/>
</dbReference>
<dbReference type="InterPro" id="IPR032687">
    <property type="entry name" value="AraC-type_N"/>
</dbReference>
<comment type="caution">
    <text evidence="3">The sequence shown here is derived from an EMBL/GenBank/DDBJ whole genome shotgun (WGS) entry which is preliminary data.</text>
</comment>
<name>A0A846M3X7_9SPHN</name>
<dbReference type="SMART" id="SM00342">
    <property type="entry name" value="HTH_ARAC"/>
    <property type="match status" value="1"/>
</dbReference>
<dbReference type="PANTHER" id="PTHR47894">
    <property type="entry name" value="HTH-TYPE TRANSCRIPTIONAL REGULATOR GADX"/>
    <property type="match status" value="1"/>
</dbReference>
<dbReference type="GO" id="GO:0000976">
    <property type="term" value="F:transcription cis-regulatory region binding"/>
    <property type="evidence" value="ECO:0007669"/>
    <property type="project" value="TreeGrafter"/>
</dbReference>
<dbReference type="Proteomes" id="UP000576821">
    <property type="component" value="Unassembled WGS sequence"/>
</dbReference>
<evidence type="ECO:0000256" key="1">
    <source>
        <dbReference type="ARBA" id="ARBA00023125"/>
    </source>
</evidence>
<dbReference type="EMBL" id="JAASQR010000002">
    <property type="protein sequence ID" value="NIJ16263.1"/>
    <property type="molecule type" value="Genomic_DNA"/>
</dbReference>
<dbReference type="Gene3D" id="1.10.10.60">
    <property type="entry name" value="Homeodomain-like"/>
    <property type="match status" value="1"/>
</dbReference>
<accession>A0A846M3X7</accession>
<evidence type="ECO:0000313" key="4">
    <source>
        <dbReference type="Proteomes" id="UP000576821"/>
    </source>
</evidence>
<dbReference type="InterPro" id="IPR018060">
    <property type="entry name" value="HTH_AraC"/>
</dbReference>